<dbReference type="OrthoDB" id="9785724at2"/>
<dbReference type="InterPro" id="IPR050272">
    <property type="entry name" value="Isochorismatase-like_hydrls"/>
</dbReference>
<name>A0A1H8Y2H9_9FIRM</name>
<organism evidence="4 5">
    <name type="scientific">Propionispora vibrioides</name>
    <dbReference type="NCBI Taxonomy" id="112903"/>
    <lineage>
        <taxon>Bacteria</taxon>
        <taxon>Bacillati</taxon>
        <taxon>Bacillota</taxon>
        <taxon>Negativicutes</taxon>
        <taxon>Selenomonadales</taxon>
        <taxon>Sporomusaceae</taxon>
        <taxon>Propionispora</taxon>
    </lineage>
</organism>
<reference evidence="4 5" key="1">
    <citation type="submission" date="2016-10" db="EMBL/GenBank/DDBJ databases">
        <authorList>
            <person name="de Groot N.N."/>
        </authorList>
    </citation>
    <scope>NUCLEOTIDE SEQUENCE [LARGE SCALE GENOMIC DNA]</scope>
    <source>
        <strain evidence="4 5">DSM 13305</strain>
    </source>
</reference>
<comment type="similarity">
    <text evidence="1">Belongs to the isochorismatase family.</text>
</comment>
<evidence type="ECO:0000313" key="5">
    <source>
        <dbReference type="Proteomes" id="UP000198847"/>
    </source>
</evidence>
<dbReference type="EMBL" id="FODY01000038">
    <property type="protein sequence ID" value="SEP46286.1"/>
    <property type="molecule type" value="Genomic_DNA"/>
</dbReference>
<sequence length="191" mass="20983">MQNQTNNAALLVMDMQNGIVSRLGENTNVLVQVQKAIETARKNQIPVIFVRVGFSEGYPEVSPQNKSFSLLPKYGGMTVSDEATQIHETIHPLPNEPVVTKYRVSAFAGSNLEIILRSQQIDTLVLSGIATSGVILSTLREAADKDYILTVLSDACFDPDPEVHRVLTEKVFPRQAAVLTVNDWTNSLTSN</sequence>
<dbReference type="AlphaFoldDB" id="A0A1H8Y2H9"/>
<evidence type="ECO:0000259" key="3">
    <source>
        <dbReference type="Pfam" id="PF00857"/>
    </source>
</evidence>
<dbReference type="PANTHER" id="PTHR43540:SF7">
    <property type="entry name" value="ISOCHORISMATASE FAMILY PROTEIN YECD"/>
    <property type="match status" value="1"/>
</dbReference>
<dbReference type="Pfam" id="PF00857">
    <property type="entry name" value="Isochorismatase"/>
    <property type="match status" value="1"/>
</dbReference>
<dbReference type="SUPFAM" id="SSF52499">
    <property type="entry name" value="Isochorismatase-like hydrolases"/>
    <property type="match status" value="1"/>
</dbReference>
<keyword evidence="5" id="KW-1185">Reference proteome</keyword>
<proteinExistence type="inferred from homology"/>
<dbReference type="STRING" id="112903.SAMN04490178_13819"/>
<dbReference type="InterPro" id="IPR036380">
    <property type="entry name" value="Isochorismatase-like_sf"/>
</dbReference>
<dbReference type="CDD" id="cd00431">
    <property type="entry name" value="cysteine_hydrolases"/>
    <property type="match status" value="1"/>
</dbReference>
<evidence type="ECO:0000256" key="2">
    <source>
        <dbReference type="ARBA" id="ARBA00022801"/>
    </source>
</evidence>
<dbReference type="Gene3D" id="3.40.50.850">
    <property type="entry name" value="Isochorismatase-like"/>
    <property type="match status" value="1"/>
</dbReference>
<dbReference type="PANTHER" id="PTHR43540">
    <property type="entry name" value="PEROXYUREIDOACRYLATE/UREIDOACRYLATE AMIDOHYDROLASE-RELATED"/>
    <property type="match status" value="1"/>
</dbReference>
<keyword evidence="2" id="KW-0378">Hydrolase</keyword>
<dbReference type="Proteomes" id="UP000198847">
    <property type="component" value="Unassembled WGS sequence"/>
</dbReference>
<evidence type="ECO:0000256" key="1">
    <source>
        <dbReference type="ARBA" id="ARBA00006336"/>
    </source>
</evidence>
<gene>
    <name evidence="4" type="ORF">SAMN04490178_13819</name>
</gene>
<dbReference type="RefSeq" id="WP_091751963.1">
    <property type="nucleotide sequence ID" value="NZ_FODY01000038.1"/>
</dbReference>
<protein>
    <submittedName>
        <fullName evidence="4">Nicotinamidase-related amidase</fullName>
    </submittedName>
</protein>
<feature type="domain" description="Isochorismatase-like" evidence="3">
    <location>
        <begin position="8"/>
        <end position="183"/>
    </location>
</feature>
<evidence type="ECO:0000313" key="4">
    <source>
        <dbReference type="EMBL" id="SEP46286.1"/>
    </source>
</evidence>
<dbReference type="InterPro" id="IPR000868">
    <property type="entry name" value="Isochorismatase-like_dom"/>
</dbReference>
<accession>A0A1H8Y2H9</accession>
<dbReference type="GO" id="GO:0016787">
    <property type="term" value="F:hydrolase activity"/>
    <property type="evidence" value="ECO:0007669"/>
    <property type="project" value="UniProtKB-KW"/>
</dbReference>